<evidence type="ECO:0000256" key="2">
    <source>
        <dbReference type="ARBA" id="ARBA00004691"/>
    </source>
</evidence>
<keyword evidence="11" id="KW-0408">Iron</keyword>
<keyword evidence="13" id="KW-1015">Disulfide bond</keyword>
<protein>
    <recommendedName>
        <fullName evidence="5">Epoxyqueuosine reductase QueH</fullName>
        <ecNumber evidence="4">1.17.99.6</ecNumber>
    </recommendedName>
    <alternativeName>
        <fullName evidence="15">Queuosine biosynthesis protein QueH</fullName>
    </alternativeName>
</protein>
<dbReference type="InterPro" id="IPR003828">
    <property type="entry name" value="QueH"/>
</dbReference>
<keyword evidence="14" id="KW-0676">Redox-active center</keyword>
<evidence type="ECO:0000313" key="18">
    <source>
        <dbReference type="Proteomes" id="UP000043763"/>
    </source>
</evidence>
<organism evidence="17 18">
    <name type="scientific">Brachyspira suanatina</name>
    <dbReference type="NCBI Taxonomy" id="381802"/>
    <lineage>
        <taxon>Bacteria</taxon>
        <taxon>Pseudomonadati</taxon>
        <taxon>Spirochaetota</taxon>
        <taxon>Spirochaetia</taxon>
        <taxon>Brachyspirales</taxon>
        <taxon>Brachyspiraceae</taxon>
        <taxon>Brachyspira</taxon>
    </lineage>
</organism>
<dbReference type="GO" id="GO:0052693">
    <property type="term" value="F:epoxyqueuosine reductase activity"/>
    <property type="evidence" value="ECO:0007669"/>
    <property type="project" value="UniProtKB-EC"/>
</dbReference>
<dbReference type="GO" id="GO:0008616">
    <property type="term" value="P:tRNA queuosine(34) biosynthetic process"/>
    <property type="evidence" value="ECO:0007669"/>
    <property type="project" value="UniProtKB-UniPathway"/>
</dbReference>
<keyword evidence="9" id="KW-0671">Queuosine biosynthesis</keyword>
<comment type="catalytic activity">
    <reaction evidence="16">
        <text>epoxyqueuosine(34) in tRNA + AH2 = queuosine(34) in tRNA + A + H2O</text>
        <dbReference type="Rhea" id="RHEA:32159"/>
        <dbReference type="Rhea" id="RHEA-COMP:18571"/>
        <dbReference type="Rhea" id="RHEA-COMP:18582"/>
        <dbReference type="ChEBI" id="CHEBI:13193"/>
        <dbReference type="ChEBI" id="CHEBI:15377"/>
        <dbReference type="ChEBI" id="CHEBI:17499"/>
        <dbReference type="ChEBI" id="CHEBI:194431"/>
        <dbReference type="ChEBI" id="CHEBI:194443"/>
        <dbReference type="EC" id="1.17.99.6"/>
    </reaction>
</comment>
<dbReference type="EC" id="1.17.99.6" evidence="4"/>
<keyword evidence="10" id="KW-0560">Oxidoreductase</keyword>
<dbReference type="GO" id="GO:0051539">
    <property type="term" value="F:4 iron, 4 sulfur cluster binding"/>
    <property type="evidence" value="ECO:0007669"/>
    <property type="project" value="UniProtKB-KW"/>
</dbReference>
<dbReference type="AlphaFoldDB" id="A0A0G4K509"/>
<keyword evidence="6" id="KW-0004">4Fe-4S</keyword>
<comment type="function">
    <text evidence="1">Catalyzes the conversion of epoxyqueuosine (oQ) to queuosine (Q), which is a hypermodified base found in the wobble positions of tRNA(Asp), tRNA(Asn), tRNA(His) and tRNA(Tyr).</text>
</comment>
<evidence type="ECO:0000256" key="6">
    <source>
        <dbReference type="ARBA" id="ARBA00022485"/>
    </source>
</evidence>
<dbReference type="SUPFAM" id="SSF52402">
    <property type="entry name" value="Adenine nucleotide alpha hydrolases-like"/>
    <property type="match status" value="1"/>
</dbReference>
<sequence>MDIKERLVVHTCCAVCMSYPRTILEDYDTVFYFYNPNIYPIEEYKRRRDEFINYTNTLGIKTYISEEDDDVAKWYNDIKGFENEPEKGARCSICFKHRMKKAFEYAKSINAKYVATVMTVSPHKNSKVIEMIGKSLAENYEGIEYLHFDFKKKDGFKKTNIIANEAGLYRQNYCGCEFSIR</sequence>
<comment type="pathway">
    <text evidence="2">tRNA modification; tRNA-queuosine biosynthesis.</text>
</comment>
<dbReference type="RefSeq" id="WP_048593761.1">
    <property type="nucleotide sequence ID" value="NZ_CVLB01000001.1"/>
</dbReference>
<dbReference type="EMBL" id="CVLB01000001">
    <property type="protein sequence ID" value="CRF32213.1"/>
    <property type="molecule type" value="Genomic_DNA"/>
</dbReference>
<evidence type="ECO:0000256" key="8">
    <source>
        <dbReference type="ARBA" id="ARBA00022723"/>
    </source>
</evidence>
<keyword evidence="7" id="KW-0819">tRNA processing</keyword>
<evidence type="ECO:0000256" key="15">
    <source>
        <dbReference type="ARBA" id="ARBA00031446"/>
    </source>
</evidence>
<dbReference type="Proteomes" id="UP000043763">
    <property type="component" value="Unassembled WGS sequence"/>
</dbReference>
<evidence type="ECO:0000256" key="9">
    <source>
        <dbReference type="ARBA" id="ARBA00022785"/>
    </source>
</evidence>
<evidence type="ECO:0000256" key="16">
    <source>
        <dbReference type="ARBA" id="ARBA00047415"/>
    </source>
</evidence>
<evidence type="ECO:0000256" key="12">
    <source>
        <dbReference type="ARBA" id="ARBA00023014"/>
    </source>
</evidence>
<evidence type="ECO:0000256" key="11">
    <source>
        <dbReference type="ARBA" id="ARBA00023004"/>
    </source>
</evidence>
<keyword evidence="12" id="KW-0411">Iron-sulfur</keyword>
<dbReference type="UniPathway" id="UPA00392"/>
<evidence type="ECO:0000256" key="5">
    <source>
        <dbReference type="ARBA" id="ARBA00016895"/>
    </source>
</evidence>
<dbReference type="PANTHER" id="PTHR36701">
    <property type="entry name" value="EPOXYQUEUOSINE REDUCTASE QUEH"/>
    <property type="match status" value="1"/>
</dbReference>
<proteinExistence type="inferred from homology"/>
<dbReference type="GO" id="GO:0046872">
    <property type="term" value="F:metal ion binding"/>
    <property type="evidence" value="ECO:0007669"/>
    <property type="project" value="UniProtKB-KW"/>
</dbReference>
<evidence type="ECO:0000256" key="4">
    <source>
        <dbReference type="ARBA" id="ARBA00012622"/>
    </source>
</evidence>
<evidence type="ECO:0000256" key="14">
    <source>
        <dbReference type="ARBA" id="ARBA00023284"/>
    </source>
</evidence>
<keyword evidence="8" id="KW-0479">Metal-binding</keyword>
<evidence type="ECO:0000256" key="1">
    <source>
        <dbReference type="ARBA" id="ARBA00002268"/>
    </source>
</evidence>
<dbReference type="PANTHER" id="PTHR36701:SF1">
    <property type="entry name" value="EPOXYQUEUOSINE REDUCTASE QUEH"/>
    <property type="match status" value="1"/>
</dbReference>
<name>A0A0G4K509_9SPIR</name>
<dbReference type="Pfam" id="PF02677">
    <property type="entry name" value="QueH"/>
    <property type="match status" value="1"/>
</dbReference>
<evidence type="ECO:0000256" key="13">
    <source>
        <dbReference type="ARBA" id="ARBA00023157"/>
    </source>
</evidence>
<reference evidence="18" key="1">
    <citation type="submission" date="2015-04" db="EMBL/GenBank/DDBJ databases">
        <authorList>
            <person name="Mushtaq Mamoona"/>
        </authorList>
    </citation>
    <scope>NUCLEOTIDE SEQUENCE [LARGE SCALE GENOMIC DNA]</scope>
    <source>
        <strain evidence="18">AN4859/03</strain>
    </source>
</reference>
<keyword evidence="18" id="KW-1185">Reference proteome</keyword>
<gene>
    <name evidence="17" type="ORF">BRSU_0650</name>
</gene>
<evidence type="ECO:0000256" key="7">
    <source>
        <dbReference type="ARBA" id="ARBA00022694"/>
    </source>
</evidence>
<evidence type="ECO:0000256" key="10">
    <source>
        <dbReference type="ARBA" id="ARBA00023002"/>
    </source>
</evidence>
<evidence type="ECO:0000256" key="3">
    <source>
        <dbReference type="ARBA" id="ARBA00008207"/>
    </source>
</evidence>
<comment type="similarity">
    <text evidence="3">Belongs to the QueH family.</text>
</comment>
<evidence type="ECO:0000313" key="17">
    <source>
        <dbReference type="EMBL" id="CRF32213.1"/>
    </source>
</evidence>
<dbReference type="OrthoDB" id="9801033at2"/>
<accession>A0A0G4K509</accession>